<accession>A0AC35GSY1</accession>
<name>A0AC35GSY1_9BILA</name>
<dbReference type="Proteomes" id="UP000887580">
    <property type="component" value="Unplaced"/>
</dbReference>
<protein>
    <submittedName>
        <fullName evidence="2">Uncharacterized protein</fullName>
    </submittedName>
</protein>
<evidence type="ECO:0000313" key="2">
    <source>
        <dbReference type="WBParaSite" id="PS1159_v2.g8505.t1"/>
    </source>
</evidence>
<evidence type="ECO:0000313" key="1">
    <source>
        <dbReference type="Proteomes" id="UP000887580"/>
    </source>
</evidence>
<sequence>MSQLSQLEMDLALSGESSEESLSSPANHEQLGNPGQIGEAPENLGQLGEAPENQGQLGEAPGNPGQIGEAPGNPEQLGEAPENLGQHVEAPENPGQLGEAPENLGQHVEAPENPGQIGEAPENLGQHEETRKLLQNKRGRKRKILPTDTVNAEEFGESSSQKKAKGIDNAGSLALQKLLNEEY</sequence>
<organism evidence="1 2">
    <name type="scientific">Panagrolaimus sp. PS1159</name>
    <dbReference type="NCBI Taxonomy" id="55785"/>
    <lineage>
        <taxon>Eukaryota</taxon>
        <taxon>Metazoa</taxon>
        <taxon>Ecdysozoa</taxon>
        <taxon>Nematoda</taxon>
        <taxon>Chromadorea</taxon>
        <taxon>Rhabditida</taxon>
        <taxon>Tylenchina</taxon>
        <taxon>Panagrolaimomorpha</taxon>
        <taxon>Panagrolaimoidea</taxon>
        <taxon>Panagrolaimidae</taxon>
        <taxon>Panagrolaimus</taxon>
    </lineage>
</organism>
<dbReference type="WBParaSite" id="PS1159_v2.g8505.t1">
    <property type="protein sequence ID" value="PS1159_v2.g8505.t1"/>
    <property type="gene ID" value="PS1159_v2.g8505"/>
</dbReference>
<reference evidence="2" key="1">
    <citation type="submission" date="2022-11" db="UniProtKB">
        <authorList>
            <consortium name="WormBaseParasite"/>
        </authorList>
    </citation>
    <scope>IDENTIFICATION</scope>
</reference>
<proteinExistence type="predicted"/>